<dbReference type="Proteomes" id="UP000823749">
    <property type="component" value="Chromosome 3"/>
</dbReference>
<sequence length="352" mass="39634">MRNAALIVKDNGERNPEVGDEEALVRDDAGEDDGGEERHKFEMAKCQSTYAQMTHSRLIGRISSIGLNQFPFLIDDMGKKDADKDANRLREDKSGEDSEAEKRDMAAINEETDKAFTVRQNDNSLENSTVHAGENNQAVVAVTINTKVMDDRQLKLPESATNPILELVEVSNNEGTQFTHGLESIVQDSLKADLENETSSLKSVVQESEALVIESQEGIYLHQEIEKNAGVNNSPGSLDSNCQLRASQVQGITLQVELHPNDSRKEHRKKLRRQQYDNSQSQRYEENQEGDSAESDSDEQRQAMLEYELQSTTDVGNRLGIRYEKGDIRAIKKMIKIEAKDYFLLLRNKTSK</sequence>
<feature type="compositionally biased region" description="Acidic residues" evidence="1">
    <location>
        <begin position="287"/>
        <end position="297"/>
    </location>
</feature>
<evidence type="ECO:0000313" key="3">
    <source>
        <dbReference type="Proteomes" id="UP000823749"/>
    </source>
</evidence>
<feature type="compositionally biased region" description="Basic and acidic residues" evidence="1">
    <location>
        <begin position="10"/>
        <end position="28"/>
    </location>
</feature>
<feature type="region of interest" description="Disordered" evidence="1">
    <location>
        <begin position="260"/>
        <end position="300"/>
    </location>
</feature>
<keyword evidence="3" id="KW-1185">Reference proteome</keyword>
<proteinExistence type="predicted"/>
<protein>
    <submittedName>
        <fullName evidence="2">Uncharacterized protein</fullName>
    </submittedName>
</protein>
<name>A0AAV6KSP3_9ERIC</name>
<gene>
    <name evidence="2" type="ORF">RHGRI_006361</name>
</gene>
<dbReference type="EMBL" id="JACTNZ010000003">
    <property type="protein sequence ID" value="KAG5555685.1"/>
    <property type="molecule type" value="Genomic_DNA"/>
</dbReference>
<evidence type="ECO:0000313" key="2">
    <source>
        <dbReference type="EMBL" id="KAG5555685.1"/>
    </source>
</evidence>
<accession>A0AAV6KSP3</accession>
<evidence type="ECO:0000256" key="1">
    <source>
        <dbReference type="SAM" id="MobiDB-lite"/>
    </source>
</evidence>
<feature type="region of interest" description="Disordered" evidence="1">
    <location>
        <begin position="82"/>
        <end position="104"/>
    </location>
</feature>
<dbReference type="AlphaFoldDB" id="A0AAV6KSP3"/>
<comment type="caution">
    <text evidence="2">The sequence shown here is derived from an EMBL/GenBank/DDBJ whole genome shotgun (WGS) entry which is preliminary data.</text>
</comment>
<feature type="region of interest" description="Disordered" evidence="1">
    <location>
        <begin position="1"/>
        <end position="38"/>
    </location>
</feature>
<reference evidence="2" key="1">
    <citation type="submission" date="2020-08" db="EMBL/GenBank/DDBJ databases">
        <title>Plant Genome Project.</title>
        <authorList>
            <person name="Zhang R.-G."/>
        </authorList>
    </citation>
    <scope>NUCLEOTIDE SEQUENCE</scope>
    <source>
        <strain evidence="2">WSP0</strain>
        <tissue evidence="2">Leaf</tissue>
    </source>
</reference>
<organism evidence="2 3">
    <name type="scientific">Rhododendron griersonianum</name>
    <dbReference type="NCBI Taxonomy" id="479676"/>
    <lineage>
        <taxon>Eukaryota</taxon>
        <taxon>Viridiplantae</taxon>
        <taxon>Streptophyta</taxon>
        <taxon>Embryophyta</taxon>
        <taxon>Tracheophyta</taxon>
        <taxon>Spermatophyta</taxon>
        <taxon>Magnoliopsida</taxon>
        <taxon>eudicotyledons</taxon>
        <taxon>Gunneridae</taxon>
        <taxon>Pentapetalae</taxon>
        <taxon>asterids</taxon>
        <taxon>Ericales</taxon>
        <taxon>Ericaceae</taxon>
        <taxon>Ericoideae</taxon>
        <taxon>Rhodoreae</taxon>
        <taxon>Rhododendron</taxon>
    </lineage>
</organism>